<evidence type="ECO:0000259" key="9">
    <source>
        <dbReference type="PROSITE" id="PS50885"/>
    </source>
</evidence>
<dbReference type="CDD" id="cd06225">
    <property type="entry name" value="HAMP"/>
    <property type="match status" value="1"/>
</dbReference>
<evidence type="ECO:0000256" key="5">
    <source>
        <dbReference type="PROSITE-ProRule" id="PRU00284"/>
    </source>
</evidence>
<dbReference type="InterPro" id="IPR047347">
    <property type="entry name" value="YvaQ-like_sensor"/>
</dbReference>
<keyword evidence="2" id="KW-0145">Chemotaxis</keyword>
<organism evidence="10 11">
    <name type="scientific">Morganella morganii</name>
    <name type="common">Proteus morganii</name>
    <dbReference type="NCBI Taxonomy" id="582"/>
    <lineage>
        <taxon>Bacteria</taxon>
        <taxon>Pseudomonadati</taxon>
        <taxon>Pseudomonadota</taxon>
        <taxon>Gammaproteobacteria</taxon>
        <taxon>Enterobacterales</taxon>
        <taxon>Morganellaceae</taxon>
        <taxon>Morganella</taxon>
    </lineage>
</organism>
<evidence type="ECO:0000259" key="7">
    <source>
        <dbReference type="PROSITE" id="PS50111"/>
    </source>
</evidence>
<dbReference type="FunFam" id="1.10.287.950:FF:000001">
    <property type="entry name" value="Methyl-accepting chemotaxis sensory transducer"/>
    <property type="match status" value="1"/>
</dbReference>
<dbReference type="GO" id="GO:0006935">
    <property type="term" value="P:chemotaxis"/>
    <property type="evidence" value="ECO:0007669"/>
    <property type="project" value="UniProtKB-KW"/>
</dbReference>
<keyword evidence="6" id="KW-0472">Membrane</keyword>
<dbReference type="InterPro" id="IPR024478">
    <property type="entry name" value="HlyB_4HB_MCP"/>
</dbReference>
<dbReference type="InterPro" id="IPR051310">
    <property type="entry name" value="MCP_chemotaxis"/>
</dbReference>
<comment type="similarity">
    <text evidence="4">Belongs to the methyl-accepting chemotaxis (MCP) protein family.</text>
</comment>
<gene>
    <name evidence="10" type="ORF">CKG00_14585</name>
</gene>
<dbReference type="GO" id="GO:0005886">
    <property type="term" value="C:plasma membrane"/>
    <property type="evidence" value="ECO:0007669"/>
    <property type="project" value="TreeGrafter"/>
</dbReference>
<dbReference type="PROSITE" id="PS50111">
    <property type="entry name" value="CHEMOTAXIS_TRANSDUC_2"/>
    <property type="match status" value="1"/>
</dbReference>
<evidence type="ECO:0000313" key="10">
    <source>
        <dbReference type="EMBL" id="RUT64419.1"/>
    </source>
</evidence>
<evidence type="ECO:0000256" key="6">
    <source>
        <dbReference type="SAM" id="Phobius"/>
    </source>
</evidence>
<dbReference type="OrthoDB" id="8724574at2"/>
<dbReference type="PRINTS" id="PR00260">
    <property type="entry name" value="CHEMTRNSDUCR"/>
</dbReference>
<evidence type="ECO:0000256" key="3">
    <source>
        <dbReference type="ARBA" id="ARBA00023224"/>
    </source>
</evidence>
<feature type="domain" description="HAMP" evidence="9">
    <location>
        <begin position="212"/>
        <end position="264"/>
    </location>
</feature>
<dbReference type="PANTHER" id="PTHR43531">
    <property type="entry name" value="PROTEIN ICFG"/>
    <property type="match status" value="1"/>
</dbReference>
<comment type="caution">
    <text evidence="10">The sequence shown here is derived from an EMBL/GenBank/DDBJ whole genome shotgun (WGS) entry which is preliminary data.</text>
</comment>
<evidence type="ECO:0000256" key="4">
    <source>
        <dbReference type="ARBA" id="ARBA00029447"/>
    </source>
</evidence>
<protein>
    <submittedName>
        <fullName evidence="10">Methyl-accepting chemotaxis protein</fullName>
    </submittedName>
</protein>
<dbReference type="CDD" id="cd11386">
    <property type="entry name" value="MCP_signal"/>
    <property type="match status" value="1"/>
</dbReference>
<dbReference type="InterPro" id="IPR004089">
    <property type="entry name" value="MCPsignal_dom"/>
</dbReference>
<dbReference type="InterPro" id="IPR003660">
    <property type="entry name" value="HAMP_dom"/>
</dbReference>
<dbReference type="SMART" id="SM00283">
    <property type="entry name" value="MA"/>
    <property type="match status" value="1"/>
</dbReference>
<reference evidence="10 11" key="1">
    <citation type="submission" date="2017-08" db="EMBL/GenBank/DDBJ databases">
        <title>Draft genome sequence of pheromone producing symbiont Morganella morganii, of the female New Zealand grass grub Costelytra giveni.</title>
        <authorList>
            <person name="Laugraud A."/>
            <person name="Young S.D."/>
            <person name="Hurst M.H."/>
        </authorList>
    </citation>
    <scope>NUCLEOTIDE SEQUENCE [LARGE SCALE GENOMIC DNA]</scope>
    <source>
        <strain evidence="10 11">MMsCG</strain>
        <plasmid evidence="10">unnamed1</plasmid>
    </source>
</reference>
<dbReference type="SUPFAM" id="SSF58104">
    <property type="entry name" value="Methyl-accepting chemotaxis protein (MCP) signaling domain"/>
    <property type="match status" value="1"/>
</dbReference>
<evidence type="ECO:0000256" key="1">
    <source>
        <dbReference type="ARBA" id="ARBA00004370"/>
    </source>
</evidence>
<dbReference type="PROSITE" id="PS50192">
    <property type="entry name" value="T_SNARE"/>
    <property type="match status" value="1"/>
</dbReference>
<dbReference type="InterPro" id="IPR004090">
    <property type="entry name" value="Chemotax_Me-accpt_rcpt"/>
</dbReference>
<sequence length="521" mass="56267">MLLRSIKISTKLFMAFGFSILLMIISATLSVISLNKADDGIRDILDNDYPVTVKANLLIDYFHDFVGIQQLLLLDDKNPQLRQLAAGASETSKKITLILDEFNETLKDDESQNILREIRSVRQQYLTSQRRMVQFAQNDDEAAAINEMVNTTVGIQRAYRDNMMQLIAIQDAHMKEAGNQVESNFKTNRLLLITLTIISAIVSAVLAQIIVRSITRPLDKAVTLARAIAQGDLTQKINVTHHDETGVLLNALAEMQVHLQDIVTEVKNGAVSLSATAEQIVAGNQNLAARTEEQAASVEETAASMEQITATVKNTAANTLKATALSADTAGVVKHNGEMMEQVTDKIRTINTTATRMSDIINLIDSIAFQTNILALNAAVEAARAGEHGRGFAVVAGEVRLLAQRSADSASEIRTLIENSAGQTREGLQLVEEAAESLRGIVSNVSQMDDLLHEIGHASHEQTDGITQINSAIGLIDSATQQNATLVEQSVAAASSLNEQAGTLNEMVGVFQLTGTPSSAS</sequence>
<dbReference type="InterPro" id="IPR000727">
    <property type="entry name" value="T_SNARE_dom"/>
</dbReference>
<comment type="subcellular location">
    <subcellularLocation>
        <location evidence="1">Membrane</location>
    </subcellularLocation>
</comment>
<dbReference type="GO" id="GO:0007165">
    <property type="term" value="P:signal transduction"/>
    <property type="evidence" value="ECO:0007669"/>
    <property type="project" value="UniProtKB-KW"/>
</dbReference>
<dbReference type="Gene3D" id="1.10.287.950">
    <property type="entry name" value="Methyl-accepting chemotaxis protein"/>
    <property type="match status" value="1"/>
</dbReference>
<proteinExistence type="inferred from homology"/>
<dbReference type="SMART" id="SM00304">
    <property type="entry name" value="HAMP"/>
    <property type="match status" value="1"/>
</dbReference>
<keyword evidence="6" id="KW-0812">Transmembrane</keyword>
<dbReference type="PROSITE" id="PS50885">
    <property type="entry name" value="HAMP"/>
    <property type="match status" value="1"/>
</dbReference>
<feature type="domain" description="T-SNARE coiled-coil homology" evidence="8">
    <location>
        <begin position="428"/>
        <end position="490"/>
    </location>
</feature>
<geneLocation type="plasmid" evidence="10">
    <name>unnamed1</name>
</geneLocation>
<evidence type="ECO:0000256" key="2">
    <source>
        <dbReference type="ARBA" id="ARBA00022500"/>
    </source>
</evidence>
<evidence type="ECO:0000259" key="8">
    <source>
        <dbReference type="PROSITE" id="PS50192"/>
    </source>
</evidence>
<feature type="transmembrane region" description="Helical" evidence="6">
    <location>
        <begin position="190"/>
        <end position="211"/>
    </location>
</feature>
<feature type="domain" description="Methyl-accepting transducer" evidence="7">
    <location>
        <begin position="269"/>
        <end position="498"/>
    </location>
</feature>
<feature type="transmembrane region" description="Helical" evidence="6">
    <location>
        <begin position="12"/>
        <end position="34"/>
    </location>
</feature>
<dbReference type="CDD" id="cd19411">
    <property type="entry name" value="MCP2201-like_sensor"/>
    <property type="match status" value="1"/>
</dbReference>
<evidence type="ECO:0000313" key="11">
    <source>
        <dbReference type="Proteomes" id="UP000286908"/>
    </source>
</evidence>
<dbReference type="Pfam" id="PF00672">
    <property type="entry name" value="HAMP"/>
    <property type="match status" value="1"/>
</dbReference>
<keyword evidence="6" id="KW-1133">Transmembrane helix</keyword>
<keyword evidence="10" id="KW-0614">Plasmid</keyword>
<dbReference type="PANTHER" id="PTHR43531:SF5">
    <property type="entry name" value="METHYL-ACCEPTING CHEMOTAXIS PROTEIN III"/>
    <property type="match status" value="1"/>
</dbReference>
<dbReference type="Proteomes" id="UP000286908">
    <property type="component" value="Unassembled WGS sequence"/>
</dbReference>
<name>A0A433ZQR4_MORMO</name>
<keyword evidence="3 5" id="KW-0807">Transducer</keyword>
<dbReference type="EMBL" id="NRQY01000002">
    <property type="protein sequence ID" value="RUT64419.1"/>
    <property type="molecule type" value="Genomic_DNA"/>
</dbReference>
<dbReference type="Pfam" id="PF12729">
    <property type="entry name" value="4HB_MCP_1"/>
    <property type="match status" value="1"/>
</dbReference>
<dbReference type="AlphaFoldDB" id="A0A433ZQR4"/>
<accession>A0A433ZQR4</accession>
<dbReference type="Pfam" id="PF00015">
    <property type="entry name" value="MCPsignal"/>
    <property type="match status" value="1"/>
</dbReference>
<dbReference type="GO" id="GO:0004888">
    <property type="term" value="F:transmembrane signaling receptor activity"/>
    <property type="evidence" value="ECO:0007669"/>
    <property type="project" value="InterPro"/>
</dbReference>